<reference evidence="8" key="1">
    <citation type="submission" date="2022-11" db="EMBL/GenBank/DDBJ databases">
        <authorList>
            <person name="Somphong A."/>
            <person name="Phongsopitanun W."/>
        </authorList>
    </citation>
    <scope>NUCLEOTIDE SEQUENCE</scope>
    <source>
        <strain evidence="8">Pm04-4</strain>
    </source>
</reference>
<name>A0ABT4BFR9_9ACTN</name>
<protein>
    <submittedName>
        <fullName evidence="8">PLD nuclease N-terminal domain-containing protein</fullName>
    </submittedName>
</protein>
<accession>A0ABT4BFR9</accession>
<evidence type="ECO:0000259" key="7">
    <source>
        <dbReference type="Pfam" id="PF13396"/>
    </source>
</evidence>
<feature type="transmembrane region" description="Helical" evidence="6">
    <location>
        <begin position="33"/>
        <end position="56"/>
    </location>
</feature>
<proteinExistence type="predicted"/>
<comment type="caution">
    <text evidence="8">The sequence shown here is derived from an EMBL/GenBank/DDBJ whole genome shotgun (WGS) entry which is preliminary data.</text>
</comment>
<evidence type="ECO:0000313" key="9">
    <source>
        <dbReference type="Proteomes" id="UP001151002"/>
    </source>
</evidence>
<keyword evidence="4 6" id="KW-1133">Transmembrane helix</keyword>
<feature type="domain" description="Cardiolipin synthase N-terminal" evidence="7">
    <location>
        <begin position="14"/>
        <end position="59"/>
    </location>
</feature>
<evidence type="ECO:0000256" key="2">
    <source>
        <dbReference type="ARBA" id="ARBA00022475"/>
    </source>
</evidence>
<keyword evidence="5 6" id="KW-0472">Membrane</keyword>
<keyword evidence="3 6" id="KW-0812">Transmembrane</keyword>
<dbReference type="Proteomes" id="UP001151002">
    <property type="component" value="Unassembled WGS sequence"/>
</dbReference>
<dbReference type="EMBL" id="JAPNTZ010000025">
    <property type="protein sequence ID" value="MCY1145371.1"/>
    <property type="molecule type" value="Genomic_DNA"/>
</dbReference>
<comment type="subcellular location">
    <subcellularLocation>
        <location evidence="1">Cell membrane</location>
        <topology evidence="1">Multi-pass membrane protein</topology>
    </subcellularLocation>
</comment>
<evidence type="ECO:0000256" key="3">
    <source>
        <dbReference type="ARBA" id="ARBA00022692"/>
    </source>
</evidence>
<dbReference type="RefSeq" id="WP_267569986.1">
    <property type="nucleotide sequence ID" value="NZ_JAPNTZ010000025.1"/>
</dbReference>
<evidence type="ECO:0000256" key="6">
    <source>
        <dbReference type="SAM" id="Phobius"/>
    </source>
</evidence>
<evidence type="ECO:0000313" key="8">
    <source>
        <dbReference type="EMBL" id="MCY1145371.1"/>
    </source>
</evidence>
<evidence type="ECO:0000256" key="5">
    <source>
        <dbReference type="ARBA" id="ARBA00023136"/>
    </source>
</evidence>
<organism evidence="8 9">
    <name type="scientific">Paractinoplanes pyxinae</name>
    <dbReference type="NCBI Taxonomy" id="2997416"/>
    <lineage>
        <taxon>Bacteria</taxon>
        <taxon>Bacillati</taxon>
        <taxon>Actinomycetota</taxon>
        <taxon>Actinomycetes</taxon>
        <taxon>Micromonosporales</taxon>
        <taxon>Micromonosporaceae</taxon>
        <taxon>Paractinoplanes</taxon>
    </lineage>
</organism>
<sequence>MASIVVLLLLLDLALVIIALVDCLRFKEDEIRTAPWAAWMFAILLLSPFGAIAWFVKGRPVPKVELRPRPVFVAPDDNPDFLKNLAAAIRENNPEGGQ</sequence>
<keyword evidence="9" id="KW-1185">Reference proteome</keyword>
<dbReference type="InterPro" id="IPR027379">
    <property type="entry name" value="CLS_N"/>
</dbReference>
<dbReference type="Pfam" id="PF13396">
    <property type="entry name" value="PLDc_N"/>
    <property type="match status" value="1"/>
</dbReference>
<evidence type="ECO:0000256" key="4">
    <source>
        <dbReference type="ARBA" id="ARBA00022989"/>
    </source>
</evidence>
<keyword evidence="2" id="KW-1003">Cell membrane</keyword>
<evidence type="ECO:0000256" key="1">
    <source>
        <dbReference type="ARBA" id="ARBA00004651"/>
    </source>
</evidence>
<gene>
    <name evidence="8" type="ORF">OWR29_45845</name>
</gene>